<feature type="non-terminal residue" evidence="2">
    <location>
        <position position="107"/>
    </location>
</feature>
<dbReference type="EMBL" id="CM004478">
    <property type="protein sequence ID" value="OCT72129.1"/>
    <property type="molecule type" value="Genomic_DNA"/>
</dbReference>
<keyword evidence="1" id="KW-0472">Membrane</keyword>
<evidence type="ECO:0000313" key="3">
    <source>
        <dbReference type="Proteomes" id="UP000694892"/>
    </source>
</evidence>
<keyword evidence="1" id="KW-0812">Transmembrane</keyword>
<keyword evidence="1" id="KW-1133">Transmembrane helix</keyword>
<organism evidence="2 3">
    <name type="scientific">Xenopus laevis</name>
    <name type="common">African clawed frog</name>
    <dbReference type="NCBI Taxonomy" id="8355"/>
    <lineage>
        <taxon>Eukaryota</taxon>
        <taxon>Metazoa</taxon>
        <taxon>Chordata</taxon>
        <taxon>Craniata</taxon>
        <taxon>Vertebrata</taxon>
        <taxon>Euteleostomi</taxon>
        <taxon>Amphibia</taxon>
        <taxon>Batrachia</taxon>
        <taxon>Anura</taxon>
        <taxon>Pipoidea</taxon>
        <taxon>Pipidae</taxon>
        <taxon>Xenopodinae</taxon>
        <taxon>Xenopus</taxon>
        <taxon>Xenopus</taxon>
    </lineage>
</organism>
<sequence>VKASLGFIAVNAVLGAVGLILYMVQLYLETELSWIRRNYEVASYCNNVTNQDKYDYFYYERNEVDVLVLRLAVNSVVLLLSLTAFLLSISVIILGRKVLKDNQYLML</sequence>
<feature type="transmembrane region" description="Helical" evidence="1">
    <location>
        <begin position="7"/>
        <end position="28"/>
    </location>
</feature>
<accession>A0A974CF98</accession>
<reference evidence="3" key="1">
    <citation type="journal article" date="2016" name="Nature">
        <title>Genome evolution in the allotetraploid frog Xenopus laevis.</title>
        <authorList>
            <person name="Session A.M."/>
            <person name="Uno Y."/>
            <person name="Kwon T."/>
            <person name="Chapman J.A."/>
            <person name="Toyoda A."/>
            <person name="Takahashi S."/>
            <person name="Fukui A."/>
            <person name="Hikosaka A."/>
            <person name="Suzuki A."/>
            <person name="Kondo M."/>
            <person name="van Heeringen S.J."/>
            <person name="Quigley I."/>
            <person name="Heinz S."/>
            <person name="Ogino H."/>
            <person name="Ochi H."/>
            <person name="Hellsten U."/>
            <person name="Lyons J.B."/>
            <person name="Simakov O."/>
            <person name="Putnam N."/>
            <person name="Stites J."/>
            <person name="Kuroki Y."/>
            <person name="Tanaka T."/>
            <person name="Michiue T."/>
            <person name="Watanabe M."/>
            <person name="Bogdanovic O."/>
            <person name="Lister R."/>
            <person name="Georgiou G."/>
            <person name="Paranjpe S.S."/>
            <person name="van Kruijsbergen I."/>
            <person name="Shu S."/>
            <person name="Carlson J."/>
            <person name="Kinoshita T."/>
            <person name="Ohta Y."/>
            <person name="Mawaribuchi S."/>
            <person name="Jenkins J."/>
            <person name="Grimwood J."/>
            <person name="Schmutz J."/>
            <person name="Mitros T."/>
            <person name="Mozaffari S.V."/>
            <person name="Suzuki Y."/>
            <person name="Haramoto Y."/>
            <person name="Yamamoto T.S."/>
            <person name="Takagi C."/>
            <person name="Heald R."/>
            <person name="Miller K."/>
            <person name="Haudenschild C."/>
            <person name="Kitzman J."/>
            <person name="Nakayama T."/>
            <person name="Izutsu Y."/>
            <person name="Robert J."/>
            <person name="Fortriede J."/>
            <person name="Burns K."/>
            <person name="Lotay V."/>
            <person name="Karimi K."/>
            <person name="Yasuoka Y."/>
            <person name="Dichmann D.S."/>
            <person name="Flajnik M.F."/>
            <person name="Houston D.W."/>
            <person name="Shendure J."/>
            <person name="DuPasquier L."/>
            <person name="Vize P.D."/>
            <person name="Zorn A.M."/>
            <person name="Ito M."/>
            <person name="Marcotte E.M."/>
            <person name="Wallingford J.B."/>
            <person name="Ito Y."/>
            <person name="Asashima M."/>
            <person name="Ueno N."/>
            <person name="Matsuda Y."/>
            <person name="Veenstra G.J."/>
            <person name="Fujiyama A."/>
            <person name="Harland R.M."/>
            <person name="Taira M."/>
            <person name="Rokhsar D.S."/>
        </authorList>
    </citation>
    <scope>NUCLEOTIDE SEQUENCE [LARGE SCALE GENOMIC DNA]</scope>
    <source>
        <strain evidence="3">J</strain>
    </source>
</reference>
<dbReference type="Proteomes" id="UP000694892">
    <property type="component" value="Chromosome 7L"/>
</dbReference>
<feature type="transmembrane region" description="Helical" evidence="1">
    <location>
        <begin position="71"/>
        <end position="94"/>
    </location>
</feature>
<name>A0A974CF98_XENLA</name>
<protein>
    <submittedName>
        <fullName evidence="2">Uncharacterized protein</fullName>
    </submittedName>
</protein>
<gene>
    <name evidence="2" type="ORF">XELAEV_18035095mg</name>
</gene>
<proteinExistence type="predicted"/>
<evidence type="ECO:0000313" key="2">
    <source>
        <dbReference type="EMBL" id="OCT72129.1"/>
    </source>
</evidence>
<feature type="non-terminal residue" evidence="2">
    <location>
        <position position="1"/>
    </location>
</feature>
<evidence type="ECO:0000256" key="1">
    <source>
        <dbReference type="SAM" id="Phobius"/>
    </source>
</evidence>
<dbReference type="AlphaFoldDB" id="A0A974CF98"/>